<name>A0ABV7PE61_9PSEU</name>
<keyword evidence="2" id="KW-1185">Reference proteome</keyword>
<evidence type="ECO:0008006" key="3">
    <source>
        <dbReference type="Google" id="ProtNLM"/>
    </source>
</evidence>
<protein>
    <recommendedName>
        <fullName evidence="3">AraC family transcriptional regulator</fullName>
    </recommendedName>
</protein>
<dbReference type="RefSeq" id="WP_378247470.1">
    <property type="nucleotide sequence ID" value="NZ_JBHRWK010000155.1"/>
</dbReference>
<accession>A0ABV7PE61</accession>
<evidence type="ECO:0000313" key="1">
    <source>
        <dbReference type="EMBL" id="MFC3456269.1"/>
    </source>
</evidence>
<comment type="caution">
    <text evidence="1">The sequence shown here is derived from an EMBL/GenBank/DDBJ whole genome shotgun (WGS) entry which is preliminary data.</text>
</comment>
<reference evidence="2" key="1">
    <citation type="journal article" date="2019" name="Int. J. Syst. Evol. Microbiol.">
        <title>The Global Catalogue of Microorganisms (GCM) 10K type strain sequencing project: providing services to taxonomists for standard genome sequencing and annotation.</title>
        <authorList>
            <consortium name="The Broad Institute Genomics Platform"/>
            <consortium name="The Broad Institute Genome Sequencing Center for Infectious Disease"/>
            <person name="Wu L."/>
            <person name="Ma J."/>
        </authorList>
    </citation>
    <scope>NUCLEOTIDE SEQUENCE [LARGE SCALE GENOMIC DNA]</scope>
    <source>
        <strain evidence="2">CGMCC 4.7676</strain>
    </source>
</reference>
<organism evidence="1 2">
    <name type="scientific">Amycolatopsis speibonae</name>
    <dbReference type="NCBI Taxonomy" id="1450224"/>
    <lineage>
        <taxon>Bacteria</taxon>
        <taxon>Bacillati</taxon>
        <taxon>Actinomycetota</taxon>
        <taxon>Actinomycetes</taxon>
        <taxon>Pseudonocardiales</taxon>
        <taxon>Pseudonocardiaceae</taxon>
        <taxon>Amycolatopsis</taxon>
    </lineage>
</organism>
<dbReference type="EMBL" id="JBHRWK010000155">
    <property type="protein sequence ID" value="MFC3456269.1"/>
    <property type="molecule type" value="Genomic_DNA"/>
</dbReference>
<proteinExistence type="predicted"/>
<sequence>MAGSMGTFSSGADVKTTAGSNGMREAAYRGVSPKLLGAADFYRATFAWDVEILENTLLLHLTGGMAAVSVPFRGGKHLFASTGALPRGPLLVVPGAPFRALALVESDDCVFSDEELPNGVLFHRSPSRTLLPPTITPRGAVQWLREPSPKDRWLPVASGVIAALARALRRPNHHPAIRPTRHGLS</sequence>
<evidence type="ECO:0000313" key="2">
    <source>
        <dbReference type="Proteomes" id="UP001595645"/>
    </source>
</evidence>
<dbReference type="Proteomes" id="UP001595645">
    <property type="component" value="Unassembled WGS sequence"/>
</dbReference>
<gene>
    <name evidence="1" type="ORF">ACFOSH_43185</name>
</gene>